<dbReference type="InterPro" id="IPR000594">
    <property type="entry name" value="ThiF_NAD_FAD-bd"/>
</dbReference>
<dbReference type="GO" id="GO:0005524">
    <property type="term" value="F:ATP binding"/>
    <property type="evidence" value="ECO:0007669"/>
    <property type="project" value="UniProtKB-KW"/>
</dbReference>
<dbReference type="GO" id="GO:0016779">
    <property type="term" value="F:nucleotidyltransferase activity"/>
    <property type="evidence" value="ECO:0007669"/>
    <property type="project" value="TreeGrafter"/>
</dbReference>
<evidence type="ECO:0000256" key="9">
    <source>
        <dbReference type="ARBA" id="ARBA00023268"/>
    </source>
</evidence>
<dbReference type="EMBL" id="JADGJW010000550">
    <property type="protein sequence ID" value="KAJ3215357.1"/>
    <property type="molecule type" value="Genomic_DNA"/>
</dbReference>
<gene>
    <name evidence="11" type="primary">MOCS3</name>
    <name evidence="11" type="ORF">HK099_006417</name>
</gene>
<keyword evidence="5" id="KW-0479">Metal-binding</keyword>
<sequence length="383" mass="42573">MFESKKLTKDEIERFSRQLLIKEIGVEGQIKLRNSKVLVVGAGKNVLNINQTFFLMEKLGGLGSPVILYLAATGIGKLGIVDYDEVESSNLQRQVIHNQYTVGKSKSDSAKLAVESLTSFTNCISYNILLDTSNAMDLIKNYDVVVDCTDNVATRYLLNDSCVLNGKPLVSGSVSNCGDAGVLGAVTGVIGCLQALETVKLICGIGPSYFKKLLLFDALTGMLRVVKLRSKQPTCEICSEEPKLKCLIDYIQFCGGKGANDKAVDINVLDEKYKVDVSFYNGVRKGGLRHLLFDVREEVEFNICSLEDSLNIPLLKFKSNFNFFKKKFEEDSELTIYCICRRGNDSQIAVNFLKNEIGFKNVFDIQGGFLNWSKIIDNDFPIY</sequence>
<evidence type="ECO:0000256" key="1">
    <source>
        <dbReference type="ARBA" id="ARBA00004514"/>
    </source>
</evidence>
<dbReference type="GO" id="GO:0042292">
    <property type="term" value="F:URM1 activating enzyme activity"/>
    <property type="evidence" value="ECO:0007669"/>
    <property type="project" value="TreeGrafter"/>
</dbReference>
<dbReference type="PANTHER" id="PTHR10953:SF102">
    <property type="entry name" value="ADENYLYLTRANSFERASE AND SULFURTRANSFERASE MOCS3"/>
    <property type="match status" value="1"/>
</dbReference>
<dbReference type="Proteomes" id="UP001211065">
    <property type="component" value="Unassembled WGS sequence"/>
</dbReference>
<dbReference type="InterPro" id="IPR001763">
    <property type="entry name" value="Rhodanese-like_dom"/>
</dbReference>
<reference evidence="11" key="1">
    <citation type="submission" date="2020-05" db="EMBL/GenBank/DDBJ databases">
        <title>Phylogenomic resolution of chytrid fungi.</title>
        <authorList>
            <person name="Stajich J.E."/>
            <person name="Amses K."/>
            <person name="Simmons R."/>
            <person name="Seto K."/>
            <person name="Myers J."/>
            <person name="Bonds A."/>
            <person name="Quandt C.A."/>
            <person name="Barry K."/>
            <person name="Liu P."/>
            <person name="Grigoriev I."/>
            <person name="Longcore J.E."/>
            <person name="James T.Y."/>
        </authorList>
    </citation>
    <scope>NUCLEOTIDE SEQUENCE</scope>
    <source>
        <strain evidence="11">JEL0476</strain>
    </source>
</reference>
<dbReference type="GO" id="GO:0046872">
    <property type="term" value="F:metal ion binding"/>
    <property type="evidence" value="ECO:0007669"/>
    <property type="project" value="UniProtKB-KW"/>
</dbReference>
<evidence type="ECO:0000313" key="12">
    <source>
        <dbReference type="Proteomes" id="UP001211065"/>
    </source>
</evidence>
<keyword evidence="9" id="KW-0511">Multifunctional enzyme</keyword>
<dbReference type="GO" id="GO:0032447">
    <property type="term" value="P:protein urmylation"/>
    <property type="evidence" value="ECO:0007669"/>
    <property type="project" value="TreeGrafter"/>
</dbReference>
<dbReference type="Pfam" id="PF00899">
    <property type="entry name" value="ThiF"/>
    <property type="match status" value="1"/>
</dbReference>
<comment type="subcellular location">
    <subcellularLocation>
        <location evidence="1">Cytoplasm</location>
        <location evidence="1">Cytosol</location>
    </subcellularLocation>
</comment>
<dbReference type="PANTHER" id="PTHR10953">
    <property type="entry name" value="UBIQUITIN-ACTIVATING ENZYME E1"/>
    <property type="match status" value="1"/>
</dbReference>
<comment type="caution">
    <text evidence="11">The sequence shown here is derived from an EMBL/GenBank/DDBJ whole genome shotgun (WGS) entry which is preliminary data.</text>
</comment>
<dbReference type="GO" id="GO:0002143">
    <property type="term" value="P:tRNA wobble position uridine thiolation"/>
    <property type="evidence" value="ECO:0007669"/>
    <property type="project" value="TreeGrafter"/>
</dbReference>
<keyword evidence="3" id="KW-0808">Transferase</keyword>
<keyword evidence="12" id="KW-1185">Reference proteome</keyword>
<organism evidence="11 12">
    <name type="scientific">Clydaea vesicula</name>
    <dbReference type="NCBI Taxonomy" id="447962"/>
    <lineage>
        <taxon>Eukaryota</taxon>
        <taxon>Fungi</taxon>
        <taxon>Fungi incertae sedis</taxon>
        <taxon>Chytridiomycota</taxon>
        <taxon>Chytridiomycota incertae sedis</taxon>
        <taxon>Chytridiomycetes</taxon>
        <taxon>Lobulomycetales</taxon>
        <taxon>Lobulomycetaceae</taxon>
        <taxon>Clydaea</taxon>
    </lineage>
</organism>
<evidence type="ECO:0000256" key="4">
    <source>
        <dbReference type="ARBA" id="ARBA00022694"/>
    </source>
</evidence>
<dbReference type="Gene3D" id="3.40.250.10">
    <property type="entry name" value="Rhodanese-like domain"/>
    <property type="match status" value="1"/>
</dbReference>
<name>A0AAD5XUC8_9FUNG</name>
<proteinExistence type="predicted"/>
<dbReference type="FunFam" id="3.40.250.10:FF:000014">
    <property type="entry name" value="Adenylyltransferase and sulfurtransferase MOCS3"/>
    <property type="match status" value="1"/>
</dbReference>
<dbReference type="PROSITE" id="PS50206">
    <property type="entry name" value="RHODANESE_3"/>
    <property type="match status" value="1"/>
</dbReference>
<dbReference type="InterPro" id="IPR036873">
    <property type="entry name" value="Rhodanese-like_dom_sf"/>
</dbReference>
<dbReference type="CDD" id="cd00757">
    <property type="entry name" value="ThiF_MoeB_HesA_family"/>
    <property type="match status" value="1"/>
</dbReference>
<dbReference type="SMART" id="SM00450">
    <property type="entry name" value="RHOD"/>
    <property type="match status" value="1"/>
</dbReference>
<dbReference type="AlphaFoldDB" id="A0AAD5XUC8"/>
<evidence type="ECO:0000256" key="2">
    <source>
        <dbReference type="ARBA" id="ARBA00022490"/>
    </source>
</evidence>
<evidence type="ECO:0000313" key="11">
    <source>
        <dbReference type="EMBL" id="KAJ3215357.1"/>
    </source>
</evidence>
<keyword evidence="7" id="KW-0862">Zinc</keyword>
<evidence type="ECO:0000256" key="7">
    <source>
        <dbReference type="ARBA" id="ARBA00022833"/>
    </source>
</evidence>
<protein>
    <submittedName>
        <fullName evidence="11">Molybdenum cofactor synthesis protein 3</fullName>
    </submittedName>
</protein>
<dbReference type="InterPro" id="IPR045886">
    <property type="entry name" value="ThiF/MoeB/HesA"/>
</dbReference>
<dbReference type="SUPFAM" id="SSF69572">
    <property type="entry name" value="Activating enzymes of the ubiquitin-like proteins"/>
    <property type="match status" value="1"/>
</dbReference>
<keyword evidence="6" id="KW-0547">Nucleotide-binding</keyword>
<keyword evidence="4" id="KW-0819">tRNA processing</keyword>
<evidence type="ECO:0000256" key="6">
    <source>
        <dbReference type="ARBA" id="ARBA00022741"/>
    </source>
</evidence>
<dbReference type="Pfam" id="PF00581">
    <property type="entry name" value="Rhodanese"/>
    <property type="match status" value="1"/>
</dbReference>
<dbReference type="GO" id="GO:0005829">
    <property type="term" value="C:cytosol"/>
    <property type="evidence" value="ECO:0007669"/>
    <property type="project" value="UniProtKB-SubCell"/>
</dbReference>
<accession>A0AAD5XUC8</accession>
<feature type="domain" description="Rhodanese" evidence="10">
    <location>
        <begin position="289"/>
        <end position="381"/>
    </location>
</feature>
<dbReference type="InterPro" id="IPR035985">
    <property type="entry name" value="Ubiquitin-activating_enz"/>
</dbReference>
<dbReference type="Gene3D" id="3.40.50.720">
    <property type="entry name" value="NAD(P)-binding Rossmann-like Domain"/>
    <property type="match status" value="1"/>
</dbReference>
<evidence type="ECO:0000259" key="10">
    <source>
        <dbReference type="PROSITE" id="PS50206"/>
    </source>
</evidence>
<evidence type="ECO:0000256" key="5">
    <source>
        <dbReference type="ARBA" id="ARBA00022723"/>
    </source>
</evidence>
<keyword evidence="8" id="KW-0067">ATP-binding</keyword>
<dbReference type="GO" id="GO:0004792">
    <property type="term" value="F:thiosulfate-cyanide sulfurtransferase activity"/>
    <property type="evidence" value="ECO:0007669"/>
    <property type="project" value="TreeGrafter"/>
</dbReference>
<keyword evidence="2" id="KW-0963">Cytoplasm</keyword>
<evidence type="ECO:0000256" key="8">
    <source>
        <dbReference type="ARBA" id="ARBA00022840"/>
    </source>
</evidence>
<evidence type="ECO:0000256" key="3">
    <source>
        <dbReference type="ARBA" id="ARBA00022679"/>
    </source>
</evidence>